<dbReference type="InterPro" id="IPR007621">
    <property type="entry name" value="TPM_dom"/>
</dbReference>
<dbReference type="Gene3D" id="3.10.310.50">
    <property type="match status" value="1"/>
</dbReference>
<evidence type="ECO:0000313" key="3">
    <source>
        <dbReference type="Proteomes" id="UP001305421"/>
    </source>
</evidence>
<protein>
    <submittedName>
        <fullName evidence="2">TPM domain-containing protein</fullName>
    </submittedName>
</protein>
<dbReference type="RefSeq" id="WP_311183847.1">
    <property type="nucleotide sequence ID" value="NZ_CP115543.1"/>
</dbReference>
<keyword evidence="3" id="KW-1185">Reference proteome</keyword>
<dbReference type="PANTHER" id="PTHR30373:SF8">
    <property type="entry name" value="BLL7265 PROTEIN"/>
    <property type="match status" value="1"/>
</dbReference>
<organism evidence="2 3">
    <name type="scientific">Stenotrophomonas aracearum</name>
    <dbReference type="NCBI Taxonomy" id="3003272"/>
    <lineage>
        <taxon>Bacteria</taxon>
        <taxon>Pseudomonadati</taxon>
        <taxon>Pseudomonadota</taxon>
        <taxon>Gammaproteobacteria</taxon>
        <taxon>Lysobacterales</taxon>
        <taxon>Lysobacteraceae</taxon>
        <taxon>Stenotrophomonas</taxon>
    </lineage>
</organism>
<dbReference type="Pfam" id="PF04536">
    <property type="entry name" value="TPM_phosphatase"/>
    <property type="match status" value="1"/>
</dbReference>
<dbReference type="PANTHER" id="PTHR30373">
    <property type="entry name" value="UPF0603 PROTEIN YGCG"/>
    <property type="match status" value="1"/>
</dbReference>
<proteinExistence type="predicted"/>
<accession>A0ABY9YGG1</accession>
<feature type="domain" description="TPM" evidence="1">
    <location>
        <begin position="15"/>
        <end position="137"/>
    </location>
</feature>
<dbReference type="Proteomes" id="UP001305421">
    <property type="component" value="Chromosome"/>
</dbReference>
<dbReference type="EMBL" id="CP115543">
    <property type="protein sequence ID" value="WNH49424.1"/>
    <property type="molecule type" value="Genomic_DNA"/>
</dbReference>
<reference evidence="2 3" key="1">
    <citation type="submission" date="2022-12" db="EMBL/GenBank/DDBJ databases">
        <title>Two new species, Stenotrophomonas aracearum and Stenotrophomonas oahuensis, isolated from Anthurium (Araceae family) in Hawaii.</title>
        <authorList>
            <person name="Chunag S.C."/>
            <person name="Dobhal S."/>
            <person name="Alvarez A."/>
            <person name="Arif M."/>
        </authorList>
    </citation>
    <scope>NUCLEOTIDE SEQUENCE [LARGE SCALE GENOMIC DNA]</scope>
    <source>
        <strain evidence="2 3">A5588</strain>
    </source>
</reference>
<sequence>MRIWRHLFAPSLHRTFSEDKLQAITDAIAAGERRHGGQVMFAVEADLPWLALWQGVTPRQRAEHAFAQLRTWDTEQNNGVLVYLLLADHAIELIADRGLRGRVGETQWQAICEHMQGLLRADDLQQAVLLAIAEVSDVLAGHYPPGSGSKADALPNTPQLLG</sequence>
<gene>
    <name evidence="2" type="ORF">PDM28_03585</name>
</gene>
<evidence type="ECO:0000259" key="1">
    <source>
        <dbReference type="Pfam" id="PF04536"/>
    </source>
</evidence>
<evidence type="ECO:0000313" key="2">
    <source>
        <dbReference type="EMBL" id="WNH49424.1"/>
    </source>
</evidence>
<name>A0ABY9YGG1_9GAMM</name>